<dbReference type="AlphaFoldDB" id="C8PDR7"/>
<evidence type="ECO:0000313" key="1">
    <source>
        <dbReference type="EMBL" id="EEV19041.1"/>
    </source>
</evidence>
<comment type="caution">
    <text evidence="1">The sequence shown here is derived from an EMBL/GenBank/DDBJ whole genome shotgun (WGS) entry which is preliminary data.</text>
</comment>
<sequence>MRDIRKGAALRVSGAPPCPHPRDASDADCVRVKFKLRLLPHKFGLNLCIFFNVVF</sequence>
<dbReference type="Proteomes" id="UP000005709">
    <property type="component" value="Unassembled WGS sequence"/>
</dbReference>
<accession>C8PDR7</accession>
<name>C8PDR7_9BACT</name>
<gene>
    <name evidence="1" type="ORF">CAMGR0001_2156</name>
</gene>
<keyword evidence="2" id="KW-1185">Reference proteome</keyword>
<evidence type="ECO:0000313" key="2">
    <source>
        <dbReference type="Proteomes" id="UP000005709"/>
    </source>
</evidence>
<dbReference type="EMBL" id="ACYG01000003">
    <property type="protein sequence ID" value="EEV19041.1"/>
    <property type="molecule type" value="Genomic_DNA"/>
</dbReference>
<protein>
    <submittedName>
        <fullName evidence="1">Uncharacterized protein</fullName>
    </submittedName>
</protein>
<reference evidence="1 2" key="1">
    <citation type="submission" date="2009-07" db="EMBL/GenBank/DDBJ databases">
        <authorList>
            <person name="Madupu R."/>
            <person name="Sebastian Y."/>
            <person name="Durkin A.S."/>
            <person name="Torralba M."/>
            <person name="Methe B."/>
            <person name="Sutton G.G."/>
            <person name="Strausberg R.L."/>
            <person name="Nelson K.E."/>
        </authorList>
    </citation>
    <scope>NUCLEOTIDE SEQUENCE [LARGE SCALE GENOMIC DNA]</scope>
    <source>
        <strain evidence="1 2">RM3268</strain>
    </source>
</reference>
<proteinExistence type="predicted"/>
<organism evidence="1 2">
    <name type="scientific">Campylobacter gracilis RM3268</name>
    <dbReference type="NCBI Taxonomy" id="553220"/>
    <lineage>
        <taxon>Bacteria</taxon>
        <taxon>Pseudomonadati</taxon>
        <taxon>Campylobacterota</taxon>
        <taxon>Epsilonproteobacteria</taxon>
        <taxon>Campylobacterales</taxon>
        <taxon>Campylobacteraceae</taxon>
        <taxon>Campylobacter</taxon>
    </lineage>
</organism>